<comment type="caution">
    <text evidence="3">The sequence shown here is derived from an EMBL/GenBank/DDBJ whole genome shotgun (WGS) entry which is preliminary data.</text>
</comment>
<feature type="transmembrane region" description="Helical" evidence="1">
    <location>
        <begin position="64"/>
        <end position="82"/>
    </location>
</feature>
<sequence>MEFLFIPFVVMSAPVLIVLILLRYRYLQTQARYRTLMQLADKGVELPPQLLVEPQVAYCERRRALVLIGIGLGLMAMLLALPGQLDDGRSIGSLWGLGLLPLMTGLGYLASWWLNRRDSRHG</sequence>
<evidence type="ECO:0000313" key="3">
    <source>
        <dbReference type="EMBL" id="MFK2879249.1"/>
    </source>
</evidence>
<keyword evidence="4" id="KW-1185">Reference proteome</keyword>
<dbReference type="Proteomes" id="UP001620339">
    <property type="component" value="Unassembled WGS sequence"/>
</dbReference>
<evidence type="ECO:0000259" key="2">
    <source>
        <dbReference type="Pfam" id="PF19762"/>
    </source>
</evidence>
<reference evidence="3 4" key="1">
    <citation type="submission" date="2020-10" db="EMBL/GenBank/DDBJ databases">
        <title>Phylogeny of dyella-like bacteria.</title>
        <authorList>
            <person name="Fu J."/>
        </authorList>
    </citation>
    <scope>NUCLEOTIDE SEQUENCE [LARGE SCALE GENOMIC DNA]</scope>
    <source>
        <strain evidence="3 4">KACC 19113</strain>
    </source>
</reference>
<gene>
    <name evidence="3" type="ORF">ISP25_19430</name>
</gene>
<keyword evidence="1" id="KW-1133">Transmembrane helix</keyword>
<feature type="transmembrane region" description="Helical" evidence="1">
    <location>
        <begin position="6"/>
        <end position="24"/>
    </location>
</feature>
<evidence type="ECO:0000313" key="4">
    <source>
        <dbReference type="Proteomes" id="UP001620339"/>
    </source>
</evidence>
<keyword evidence="1" id="KW-0812">Transmembrane</keyword>
<dbReference type="InterPro" id="IPR046216">
    <property type="entry name" value="DUF6249"/>
</dbReference>
<feature type="domain" description="DUF6249" evidence="2">
    <location>
        <begin position="6"/>
        <end position="116"/>
    </location>
</feature>
<organism evidence="3 4">
    <name type="scientific">Rhodanobacter hydrolyticus</name>
    <dbReference type="NCBI Taxonomy" id="2250595"/>
    <lineage>
        <taxon>Bacteria</taxon>
        <taxon>Pseudomonadati</taxon>
        <taxon>Pseudomonadota</taxon>
        <taxon>Gammaproteobacteria</taxon>
        <taxon>Lysobacterales</taxon>
        <taxon>Rhodanobacteraceae</taxon>
        <taxon>Rhodanobacter</taxon>
    </lineage>
</organism>
<evidence type="ECO:0000256" key="1">
    <source>
        <dbReference type="SAM" id="Phobius"/>
    </source>
</evidence>
<name>A0ABW8JAJ5_9GAMM</name>
<feature type="transmembrane region" description="Helical" evidence="1">
    <location>
        <begin position="94"/>
        <end position="114"/>
    </location>
</feature>
<dbReference type="RefSeq" id="WP_404616078.1">
    <property type="nucleotide sequence ID" value="NZ_JADIKK010000008.1"/>
</dbReference>
<proteinExistence type="predicted"/>
<keyword evidence="1" id="KW-0472">Membrane</keyword>
<dbReference type="EMBL" id="JADIKK010000008">
    <property type="protein sequence ID" value="MFK2879249.1"/>
    <property type="molecule type" value="Genomic_DNA"/>
</dbReference>
<accession>A0ABW8JAJ5</accession>
<protein>
    <recommendedName>
        <fullName evidence="2">DUF6249 domain-containing protein</fullName>
    </recommendedName>
</protein>
<dbReference type="Pfam" id="PF19762">
    <property type="entry name" value="DUF6249"/>
    <property type="match status" value="1"/>
</dbReference>